<feature type="non-terminal residue" evidence="3">
    <location>
        <position position="1"/>
    </location>
</feature>
<evidence type="ECO:0000256" key="1">
    <source>
        <dbReference type="SAM" id="MobiDB-lite"/>
    </source>
</evidence>
<feature type="domain" description="BZIP" evidence="2">
    <location>
        <begin position="6"/>
        <end position="46"/>
    </location>
</feature>
<comment type="caution">
    <text evidence="3">The sequence shown here is derived from an EMBL/GenBank/DDBJ whole genome shotgun (WGS) entry which is preliminary data.</text>
</comment>
<dbReference type="AlphaFoldDB" id="A0A821L713"/>
<dbReference type="PROSITE" id="PS50217">
    <property type="entry name" value="BZIP"/>
    <property type="match status" value="1"/>
</dbReference>
<dbReference type="PROSITE" id="PS00036">
    <property type="entry name" value="BZIP_BASIC"/>
    <property type="match status" value="1"/>
</dbReference>
<reference evidence="3" key="1">
    <citation type="submission" date="2021-02" db="EMBL/GenBank/DDBJ databases">
        <authorList>
            <person name="Nowell W R."/>
        </authorList>
    </citation>
    <scope>NUCLEOTIDE SEQUENCE</scope>
</reference>
<dbReference type="SUPFAM" id="SSF57959">
    <property type="entry name" value="Leucine zipper domain"/>
    <property type="match status" value="1"/>
</dbReference>
<dbReference type="GO" id="GO:0003700">
    <property type="term" value="F:DNA-binding transcription factor activity"/>
    <property type="evidence" value="ECO:0007669"/>
    <property type="project" value="InterPro"/>
</dbReference>
<evidence type="ECO:0000313" key="4">
    <source>
        <dbReference type="Proteomes" id="UP000663866"/>
    </source>
</evidence>
<sequence>LPPDEDVKRRQRRDRNKQAAAKCRRKRNDLREELEKVEEQLLEQQK</sequence>
<proteinExistence type="predicted"/>
<accession>A0A821L713</accession>
<evidence type="ECO:0000259" key="2">
    <source>
        <dbReference type="PROSITE" id="PS50217"/>
    </source>
</evidence>
<dbReference type="EMBL" id="CAJOBG010112585">
    <property type="protein sequence ID" value="CAF4746319.1"/>
    <property type="molecule type" value="Genomic_DNA"/>
</dbReference>
<protein>
    <recommendedName>
        <fullName evidence="2">BZIP domain-containing protein</fullName>
    </recommendedName>
</protein>
<organism evidence="3 4">
    <name type="scientific">Rotaria magnacalcarata</name>
    <dbReference type="NCBI Taxonomy" id="392030"/>
    <lineage>
        <taxon>Eukaryota</taxon>
        <taxon>Metazoa</taxon>
        <taxon>Spiralia</taxon>
        <taxon>Gnathifera</taxon>
        <taxon>Rotifera</taxon>
        <taxon>Eurotatoria</taxon>
        <taxon>Bdelloidea</taxon>
        <taxon>Philodinida</taxon>
        <taxon>Philodinidae</taxon>
        <taxon>Rotaria</taxon>
    </lineage>
</organism>
<feature type="non-terminal residue" evidence="3">
    <location>
        <position position="46"/>
    </location>
</feature>
<dbReference type="InterPro" id="IPR046347">
    <property type="entry name" value="bZIP_sf"/>
</dbReference>
<dbReference type="InterPro" id="IPR004827">
    <property type="entry name" value="bZIP"/>
</dbReference>
<dbReference type="Gene3D" id="1.20.5.170">
    <property type="match status" value="1"/>
</dbReference>
<gene>
    <name evidence="3" type="ORF">OVN521_LOCUS49991</name>
</gene>
<dbReference type="Proteomes" id="UP000663866">
    <property type="component" value="Unassembled WGS sequence"/>
</dbReference>
<feature type="region of interest" description="Disordered" evidence="1">
    <location>
        <begin position="1"/>
        <end position="26"/>
    </location>
</feature>
<keyword evidence="4" id="KW-1185">Reference proteome</keyword>
<evidence type="ECO:0000313" key="3">
    <source>
        <dbReference type="EMBL" id="CAF4746319.1"/>
    </source>
</evidence>
<name>A0A821L713_9BILA</name>